<keyword evidence="3" id="KW-0238">DNA-binding</keyword>
<evidence type="ECO:0000256" key="2">
    <source>
        <dbReference type="ARBA" id="ARBA00023015"/>
    </source>
</evidence>
<dbReference type="EMBL" id="JBBXMP010000017">
    <property type="protein sequence ID" value="KAL0068537.1"/>
    <property type="molecule type" value="Genomic_DNA"/>
</dbReference>
<evidence type="ECO:0000259" key="7">
    <source>
        <dbReference type="PROSITE" id="PS50888"/>
    </source>
</evidence>
<feature type="region of interest" description="Disordered" evidence="6">
    <location>
        <begin position="68"/>
        <end position="185"/>
    </location>
</feature>
<sequence>MSLHPPVSYSDFEFTFDPQLTSYFPNAPQVPPSGELFSEGETSDIFNFLDGFNSGVWDSDPTDPVYLGYNSPSSPVQQHTNAPYSNPHLKTVPEPSTSSRPKRATRRSSSSRNATSLHSPVSESSSRGFSQAPSNSSDSSVTPPPIPVANAASPDLASSPPADLSTSTKRGSRAKPLLSTPQKRLNHIMSEQKRRNAIRDGYAQLITLLAPAGSAPGVALGMPTRGRPKGSGSNGKGTNKGKSGVLFRAVEYCRWLEEGQDALRQEVVRLESAAGSKTAH</sequence>
<protein>
    <recommendedName>
        <fullName evidence="7">BHLH domain-containing protein</fullName>
    </recommendedName>
</protein>
<dbReference type="PROSITE" id="PS50888">
    <property type="entry name" value="BHLH"/>
    <property type="match status" value="1"/>
</dbReference>
<dbReference type="PANTHER" id="PTHR15741:SF27">
    <property type="entry name" value="TRANSCRIPTION FACTOR AP-4"/>
    <property type="match status" value="1"/>
</dbReference>
<proteinExistence type="predicted"/>
<feature type="compositionally biased region" description="Low complexity" evidence="6">
    <location>
        <begin position="107"/>
        <end position="116"/>
    </location>
</feature>
<organism evidence="8 9">
    <name type="scientific">Marasmius tenuissimus</name>
    <dbReference type="NCBI Taxonomy" id="585030"/>
    <lineage>
        <taxon>Eukaryota</taxon>
        <taxon>Fungi</taxon>
        <taxon>Dikarya</taxon>
        <taxon>Basidiomycota</taxon>
        <taxon>Agaricomycotina</taxon>
        <taxon>Agaricomycetes</taxon>
        <taxon>Agaricomycetidae</taxon>
        <taxon>Agaricales</taxon>
        <taxon>Marasmiineae</taxon>
        <taxon>Marasmiaceae</taxon>
        <taxon>Marasmius</taxon>
    </lineage>
</organism>
<dbReference type="Pfam" id="PF00010">
    <property type="entry name" value="HLH"/>
    <property type="match status" value="1"/>
</dbReference>
<evidence type="ECO:0000256" key="3">
    <source>
        <dbReference type="ARBA" id="ARBA00023125"/>
    </source>
</evidence>
<dbReference type="SUPFAM" id="SSF47459">
    <property type="entry name" value="HLH, helix-loop-helix DNA-binding domain"/>
    <property type="match status" value="1"/>
</dbReference>
<feature type="compositionally biased region" description="Polar residues" evidence="6">
    <location>
        <begin position="117"/>
        <end position="141"/>
    </location>
</feature>
<feature type="compositionally biased region" description="Polar residues" evidence="6">
    <location>
        <begin position="70"/>
        <end position="84"/>
    </location>
</feature>
<dbReference type="InterPro" id="IPR036638">
    <property type="entry name" value="HLH_DNA-bd_sf"/>
</dbReference>
<feature type="domain" description="BHLH" evidence="7">
    <location>
        <begin position="182"/>
        <end position="256"/>
    </location>
</feature>
<keyword evidence="4" id="KW-0804">Transcription</keyword>
<dbReference type="PANTHER" id="PTHR15741">
    <property type="entry name" value="BASIC HELIX-LOOP-HELIX ZIP TRANSCRIPTION FACTOR"/>
    <property type="match status" value="1"/>
</dbReference>
<comment type="subcellular location">
    <subcellularLocation>
        <location evidence="1">Nucleus</location>
    </subcellularLocation>
</comment>
<evidence type="ECO:0000313" key="9">
    <source>
        <dbReference type="Proteomes" id="UP001437256"/>
    </source>
</evidence>
<evidence type="ECO:0000256" key="6">
    <source>
        <dbReference type="SAM" id="MobiDB-lite"/>
    </source>
</evidence>
<reference evidence="8 9" key="1">
    <citation type="submission" date="2024-05" db="EMBL/GenBank/DDBJ databases">
        <title>A draft genome resource for the thread blight pathogen Marasmius tenuissimus strain MS-2.</title>
        <authorList>
            <person name="Yulfo-Soto G.E."/>
            <person name="Baruah I.K."/>
            <person name="Amoako-Attah I."/>
            <person name="Bukari Y."/>
            <person name="Meinhardt L.W."/>
            <person name="Bailey B.A."/>
            <person name="Cohen S.P."/>
        </authorList>
    </citation>
    <scope>NUCLEOTIDE SEQUENCE [LARGE SCALE GENOMIC DNA]</scope>
    <source>
        <strain evidence="8 9">MS-2</strain>
    </source>
</reference>
<feature type="compositionally biased region" description="Low complexity" evidence="6">
    <location>
        <begin position="151"/>
        <end position="165"/>
    </location>
</feature>
<dbReference type="Gene3D" id="4.10.280.10">
    <property type="entry name" value="Helix-loop-helix DNA-binding domain"/>
    <property type="match status" value="1"/>
</dbReference>
<dbReference type="InterPro" id="IPR011598">
    <property type="entry name" value="bHLH_dom"/>
</dbReference>
<keyword evidence="9" id="KW-1185">Reference proteome</keyword>
<evidence type="ECO:0000313" key="8">
    <source>
        <dbReference type="EMBL" id="KAL0068537.1"/>
    </source>
</evidence>
<evidence type="ECO:0000256" key="1">
    <source>
        <dbReference type="ARBA" id="ARBA00004123"/>
    </source>
</evidence>
<dbReference type="Proteomes" id="UP001437256">
    <property type="component" value="Unassembled WGS sequence"/>
</dbReference>
<evidence type="ECO:0000256" key="5">
    <source>
        <dbReference type="ARBA" id="ARBA00023242"/>
    </source>
</evidence>
<accession>A0ABR3A3I8</accession>
<comment type="caution">
    <text evidence="8">The sequence shown here is derived from an EMBL/GenBank/DDBJ whole genome shotgun (WGS) entry which is preliminary data.</text>
</comment>
<dbReference type="InterPro" id="IPR052207">
    <property type="entry name" value="Max-like/E-box_TFs"/>
</dbReference>
<name>A0ABR3A3I8_9AGAR</name>
<keyword evidence="5" id="KW-0539">Nucleus</keyword>
<keyword evidence="2" id="KW-0805">Transcription regulation</keyword>
<evidence type="ECO:0000256" key="4">
    <source>
        <dbReference type="ARBA" id="ARBA00023163"/>
    </source>
</evidence>
<gene>
    <name evidence="8" type="ORF">AAF712_004251</name>
</gene>